<organism evidence="1 2">
    <name type="scientific">Actinoplanes cyaneus</name>
    <dbReference type="NCBI Taxonomy" id="52696"/>
    <lineage>
        <taxon>Bacteria</taxon>
        <taxon>Bacillati</taxon>
        <taxon>Actinomycetota</taxon>
        <taxon>Actinomycetes</taxon>
        <taxon>Micromonosporales</taxon>
        <taxon>Micromonosporaceae</taxon>
        <taxon>Actinoplanes</taxon>
    </lineage>
</organism>
<comment type="caution">
    <text evidence="1">The sequence shown here is derived from an EMBL/GenBank/DDBJ whole genome shotgun (WGS) entry which is preliminary data.</text>
</comment>
<proteinExistence type="predicted"/>
<dbReference type="Proteomes" id="UP000619479">
    <property type="component" value="Unassembled WGS sequence"/>
</dbReference>
<name>A0A919IQ80_9ACTN</name>
<dbReference type="InterPro" id="IPR045732">
    <property type="entry name" value="DUF6086"/>
</dbReference>
<dbReference type="EMBL" id="BOMH01000072">
    <property type="protein sequence ID" value="GID70200.1"/>
    <property type="molecule type" value="Genomic_DNA"/>
</dbReference>
<dbReference type="Pfam" id="PF19564">
    <property type="entry name" value="DUF6086"/>
    <property type="match status" value="1"/>
</dbReference>
<dbReference type="RefSeq" id="WP_203753697.1">
    <property type="nucleotide sequence ID" value="NZ_BAAAUC010000050.1"/>
</dbReference>
<accession>A0A919IQ80</accession>
<protein>
    <submittedName>
        <fullName evidence="1">Uncharacterized protein</fullName>
    </submittedName>
</protein>
<sequence length="138" mass="15173">MSQYFQAGDLVLWNPSNGVATLFVRTSEAMAPLVGLPTGIGPCVNDEYEIDLDMFESFVDALAARYLSANHPILRSLVEGFLATAIVMAQRAGRELPALRAQSKPRWWDLSVGRNQMPPGDREELIELVAEHASGMAR</sequence>
<dbReference type="AlphaFoldDB" id="A0A919IQ80"/>
<reference evidence="1" key="1">
    <citation type="submission" date="2021-01" db="EMBL/GenBank/DDBJ databases">
        <title>Whole genome shotgun sequence of Actinoplanes cyaneus NBRC 14990.</title>
        <authorList>
            <person name="Komaki H."/>
            <person name="Tamura T."/>
        </authorList>
    </citation>
    <scope>NUCLEOTIDE SEQUENCE</scope>
    <source>
        <strain evidence="1">NBRC 14990</strain>
    </source>
</reference>
<evidence type="ECO:0000313" key="2">
    <source>
        <dbReference type="Proteomes" id="UP000619479"/>
    </source>
</evidence>
<evidence type="ECO:0000313" key="1">
    <source>
        <dbReference type="EMBL" id="GID70200.1"/>
    </source>
</evidence>
<keyword evidence="2" id="KW-1185">Reference proteome</keyword>
<gene>
    <name evidence="1" type="ORF">Acy02nite_80810</name>
</gene>